<evidence type="ECO:0000313" key="3">
    <source>
        <dbReference type="Proteomes" id="UP000775213"/>
    </source>
</evidence>
<sequence length="198" mass="22813">MSGCRRIRKRRGARPAFSSLIYPKKVLLRIKLVPDRDFGEMTSNRVDALEGKLEQFKSHVKEKVSTMERRLSSIENQLGGMEEMMRKLLKMQSKTSPMVPMTNSNQDLTWILLVKSKGKEIGREEFNEESFFHQGPPPGAPIRGKSRFQDEGTTMREFFSGGLVEKYENLIGRRTYYTSRIPEVSSERMLPNKGNNYG</sequence>
<keyword evidence="1" id="KW-0175">Coiled coil</keyword>
<reference evidence="2 3" key="1">
    <citation type="journal article" date="2021" name="Hortic Res">
        <title>Chromosome-scale assembly of the Dendrobium chrysotoxum genome enhances the understanding of orchid evolution.</title>
        <authorList>
            <person name="Zhang Y."/>
            <person name="Zhang G.Q."/>
            <person name="Zhang D."/>
            <person name="Liu X.D."/>
            <person name="Xu X.Y."/>
            <person name="Sun W.H."/>
            <person name="Yu X."/>
            <person name="Zhu X."/>
            <person name="Wang Z.W."/>
            <person name="Zhao X."/>
            <person name="Zhong W.Y."/>
            <person name="Chen H."/>
            <person name="Yin W.L."/>
            <person name="Huang T."/>
            <person name="Niu S.C."/>
            <person name="Liu Z.J."/>
        </authorList>
    </citation>
    <scope>NUCLEOTIDE SEQUENCE [LARGE SCALE GENOMIC DNA]</scope>
    <source>
        <strain evidence="2">Lindl</strain>
    </source>
</reference>
<protein>
    <submittedName>
        <fullName evidence="2">Uncharacterized protein</fullName>
    </submittedName>
</protein>
<comment type="caution">
    <text evidence="2">The sequence shown here is derived from an EMBL/GenBank/DDBJ whole genome shotgun (WGS) entry which is preliminary data.</text>
</comment>
<gene>
    <name evidence="2" type="ORF">IEQ34_000251</name>
</gene>
<organism evidence="2 3">
    <name type="scientific">Dendrobium chrysotoxum</name>
    <name type="common">Orchid</name>
    <dbReference type="NCBI Taxonomy" id="161865"/>
    <lineage>
        <taxon>Eukaryota</taxon>
        <taxon>Viridiplantae</taxon>
        <taxon>Streptophyta</taxon>
        <taxon>Embryophyta</taxon>
        <taxon>Tracheophyta</taxon>
        <taxon>Spermatophyta</taxon>
        <taxon>Magnoliopsida</taxon>
        <taxon>Liliopsida</taxon>
        <taxon>Asparagales</taxon>
        <taxon>Orchidaceae</taxon>
        <taxon>Epidendroideae</taxon>
        <taxon>Malaxideae</taxon>
        <taxon>Dendrobiinae</taxon>
        <taxon>Dendrobium</taxon>
    </lineage>
</organism>
<evidence type="ECO:0000256" key="1">
    <source>
        <dbReference type="SAM" id="Coils"/>
    </source>
</evidence>
<dbReference type="Proteomes" id="UP000775213">
    <property type="component" value="Unassembled WGS sequence"/>
</dbReference>
<proteinExistence type="predicted"/>
<accession>A0AAV7HSD4</accession>
<dbReference type="AlphaFoldDB" id="A0AAV7HSD4"/>
<name>A0AAV7HSD4_DENCH</name>
<keyword evidence="3" id="KW-1185">Reference proteome</keyword>
<feature type="coiled-coil region" evidence="1">
    <location>
        <begin position="57"/>
        <end position="84"/>
    </location>
</feature>
<dbReference type="EMBL" id="JAGFBR010000001">
    <property type="protein sequence ID" value="KAH0470528.1"/>
    <property type="molecule type" value="Genomic_DNA"/>
</dbReference>
<evidence type="ECO:0000313" key="2">
    <source>
        <dbReference type="EMBL" id="KAH0470528.1"/>
    </source>
</evidence>